<comment type="subcellular location">
    <subcellularLocation>
        <location evidence="1">Secreted</location>
    </subcellularLocation>
</comment>
<evidence type="ECO:0000256" key="4">
    <source>
        <dbReference type="ARBA" id="ARBA00022670"/>
    </source>
</evidence>
<keyword evidence="9" id="KW-1015">Disulfide bond</keyword>
<evidence type="ECO:0000256" key="13">
    <source>
        <dbReference type="SAM" id="SignalP"/>
    </source>
</evidence>
<keyword evidence="6 12" id="KW-0378">Hydrolase</keyword>
<dbReference type="InterPro" id="IPR018114">
    <property type="entry name" value="TRYPSIN_HIS"/>
</dbReference>
<evidence type="ECO:0000256" key="10">
    <source>
        <dbReference type="ARBA" id="ARBA00052079"/>
    </source>
</evidence>
<dbReference type="CDD" id="cd00190">
    <property type="entry name" value="Tryp_SPc"/>
    <property type="match status" value="1"/>
</dbReference>
<keyword evidence="4 12" id="KW-0645">Protease</keyword>
<dbReference type="EC" id="3.4.21.84" evidence="11"/>
<dbReference type="AlphaFoldDB" id="B4J279"/>
<dbReference type="InterPro" id="IPR009003">
    <property type="entry name" value="Peptidase_S1_PA"/>
</dbReference>
<dbReference type="eggNOG" id="KOG3627">
    <property type="taxonomic scope" value="Eukaryota"/>
</dbReference>
<evidence type="ECO:0000256" key="12">
    <source>
        <dbReference type="RuleBase" id="RU363034"/>
    </source>
</evidence>
<dbReference type="InParanoid" id="B4J279"/>
<sequence>MDRISICCAIFLALLLLLVLVEGAAQDRFTHIGYDNGTHFVFYPRQLNPISLGIYSSHPNITAVTEMYASPNRIVNGVRIPCTRAPYQAAINLDGFYLCGGTILNRCWILTAAHCVTESGRYTVRVGSAQHRRGGQLRDVAFVVVHAKYNNFTMQNDIALMRLKRPLRYGRCVEQARLPTGRRRPQYNFLLGTQPDCYLVSGFGLVSANSANVPRYLRATRVCEVPQSRCQLMNAKANVRIYPQMICAYRRGGHDSCIGDSGGPLVSDRREIIGIVSFGIGCGDPKYPGIYTRVAHYTRWIRRAVRRYPSCL</sequence>
<feature type="signal peptide" evidence="13">
    <location>
        <begin position="1"/>
        <end position="23"/>
    </location>
</feature>
<evidence type="ECO:0000256" key="7">
    <source>
        <dbReference type="ARBA" id="ARBA00022820"/>
    </source>
</evidence>
<dbReference type="InterPro" id="IPR001254">
    <property type="entry name" value="Trypsin_dom"/>
</dbReference>
<dbReference type="OMA" id="TAHHCIV"/>
<organism evidence="16">
    <name type="scientific">Drosophila grimshawi</name>
    <name type="common">Hawaiian fruit fly</name>
    <name type="synonym">Idiomyia grimshawi</name>
    <dbReference type="NCBI Taxonomy" id="7222"/>
    <lineage>
        <taxon>Eukaryota</taxon>
        <taxon>Metazoa</taxon>
        <taxon>Ecdysozoa</taxon>
        <taxon>Arthropoda</taxon>
        <taxon>Hexapoda</taxon>
        <taxon>Insecta</taxon>
        <taxon>Pterygota</taxon>
        <taxon>Neoptera</taxon>
        <taxon>Endopterygota</taxon>
        <taxon>Diptera</taxon>
        <taxon>Brachycera</taxon>
        <taxon>Muscomorpha</taxon>
        <taxon>Ephydroidea</taxon>
        <taxon>Drosophilidae</taxon>
        <taxon>Drosophila</taxon>
        <taxon>Hawaiian Drosophila</taxon>
    </lineage>
</organism>
<evidence type="ECO:0000256" key="5">
    <source>
        <dbReference type="ARBA" id="ARBA00022729"/>
    </source>
</evidence>
<dbReference type="PhylomeDB" id="B4J279"/>
<dbReference type="Pfam" id="PF00089">
    <property type="entry name" value="Trypsin"/>
    <property type="match status" value="1"/>
</dbReference>
<comment type="catalytic activity">
    <reaction evidence="10">
        <text>Selective cleavage of 103-Arg-|-Ser-104 and 124-Ile-|-Ile-125 bonds in Limulus clotting factor B to form activated factor B. Cleavage of -Pro-Arg-|-Xaa- bonds in synthetic substrates.</text>
        <dbReference type="EC" id="3.4.21.84"/>
    </reaction>
</comment>
<evidence type="ECO:0000256" key="1">
    <source>
        <dbReference type="ARBA" id="ARBA00004613"/>
    </source>
</evidence>
<dbReference type="GO" id="GO:0005615">
    <property type="term" value="C:extracellular space"/>
    <property type="evidence" value="ECO:0007669"/>
    <property type="project" value="TreeGrafter"/>
</dbReference>
<dbReference type="Gene3D" id="2.40.10.10">
    <property type="entry name" value="Trypsin-like serine proteases"/>
    <property type="match status" value="2"/>
</dbReference>
<keyword evidence="3" id="KW-0768">Sushi</keyword>
<keyword evidence="2" id="KW-0964">Secreted</keyword>
<feature type="chain" id="PRO_5002807919" description="limulus clotting factor C" evidence="13">
    <location>
        <begin position="24"/>
        <end position="312"/>
    </location>
</feature>
<evidence type="ECO:0000256" key="9">
    <source>
        <dbReference type="ARBA" id="ARBA00023157"/>
    </source>
</evidence>
<keyword evidence="16" id="KW-1185">Reference proteome</keyword>
<dbReference type="SMART" id="SM00020">
    <property type="entry name" value="Tryp_SPc"/>
    <property type="match status" value="1"/>
</dbReference>
<keyword evidence="7" id="KW-0353">Hemolymph clotting</keyword>
<keyword evidence="8 12" id="KW-0720">Serine protease</keyword>
<evidence type="ECO:0000256" key="11">
    <source>
        <dbReference type="ARBA" id="ARBA00066707"/>
    </source>
</evidence>
<dbReference type="GO" id="GO:0042381">
    <property type="term" value="P:hemolymph coagulation"/>
    <property type="evidence" value="ECO:0007669"/>
    <property type="project" value="UniProtKB-KW"/>
</dbReference>
<evidence type="ECO:0000313" key="15">
    <source>
        <dbReference type="EMBL" id="EDV97030.1"/>
    </source>
</evidence>
<dbReference type="PROSITE" id="PS50240">
    <property type="entry name" value="TRYPSIN_DOM"/>
    <property type="match status" value="1"/>
</dbReference>
<feature type="domain" description="Peptidase S1" evidence="14">
    <location>
        <begin position="74"/>
        <end position="306"/>
    </location>
</feature>
<dbReference type="MEROPS" id="S01.A17"/>
<dbReference type="InterPro" id="IPR043504">
    <property type="entry name" value="Peptidase_S1_PA_chymotrypsin"/>
</dbReference>
<dbReference type="STRING" id="7222.B4J279"/>
<evidence type="ECO:0000256" key="2">
    <source>
        <dbReference type="ARBA" id="ARBA00022525"/>
    </source>
</evidence>
<dbReference type="InterPro" id="IPR001314">
    <property type="entry name" value="Peptidase_S1A"/>
</dbReference>
<protein>
    <recommendedName>
        <fullName evidence="11">limulus clotting factor C</fullName>
        <ecNumber evidence="11">3.4.21.84</ecNumber>
    </recommendedName>
</protein>
<evidence type="ECO:0000259" key="14">
    <source>
        <dbReference type="PROSITE" id="PS50240"/>
    </source>
</evidence>
<dbReference type="GO" id="GO:0006508">
    <property type="term" value="P:proteolysis"/>
    <property type="evidence" value="ECO:0007669"/>
    <property type="project" value="UniProtKB-KW"/>
</dbReference>
<dbReference type="Proteomes" id="UP000001070">
    <property type="component" value="Unassembled WGS sequence"/>
</dbReference>
<dbReference type="PANTHER" id="PTHR24264">
    <property type="entry name" value="TRYPSIN-RELATED"/>
    <property type="match status" value="1"/>
</dbReference>
<dbReference type="PRINTS" id="PR00722">
    <property type="entry name" value="CHYMOTRYPSIN"/>
</dbReference>
<dbReference type="PROSITE" id="PS00134">
    <property type="entry name" value="TRYPSIN_HIS"/>
    <property type="match status" value="1"/>
</dbReference>
<accession>B4J279</accession>
<proteinExistence type="predicted"/>
<dbReference type="InterPro" id="IPR033116">
    <property type="entry name" value="TRYPSIN_SER"/>
</dbReference>
<dbReference type="KEGG" id="dgr:6556481"/>
<dbReference type="GO" id="GO:0004252">
    <property type="term" value="F:serine-type endopeptidase activity"/>
    <property type="evidence" value="ECO:0007669"/>
    <property type="project" value="InterPro"/>
</dbReference>
<evidence type="ECO:0000256" key="8">
    <source>
        <dbReference type="ARBA" id="ARBA00022825"/>
    </source>
</evidence>
<gene>
    <name evidence="15" type="primary">Dgri\GH16608</name>
    <name evidence="15" type="ORF">Dgri_GH16608</name>
</gene>
<dbReference type="SUPFAM" id="SSF50494">
    <property type="entry name" value="Trypsin-like serine proteases"/>
    <property type="match status" value="1"/>
</dbReference>
<dbReference type="InterPro" id="IPR050127">
    <property type="entry name" value="Serine_Proteases_S1"/>
</dbReference>
<name>B4J279_DROGR</name>
<reference evidence="15 16" key="1">
    <citation type="journal article" date="2007" name="Nature">
        <title>Evolution of genes and genomes on the Drosophila phylogeny.</title>
        <authorList>
            <consortium name="Drosophila 12 Genomes Consortium"/>
            <person name="Clark A.G."/>
            <person name="Eisen M.B."/>
            <person name="Smith D.R."/>
            <person name="Bergman C.M."/>
            <person name="Oliver B."/>
            <person name="Markow T.A."/>
            <person name="Kaufman T.C."/>
            <person name="Kellis M."/>
            <person name="Gelbart W."/>
            <person name="Iyer V.N."/>
            <person name="Pollard D.A."/>
            <person name="Sackton T.B."/>
            <person name="Larracuente A.M."/>
            <person name="Singh N.D."/>
            <person name="Abad J.P."/>
            <person name="Abt D.N."/>
            <person name="Adryan B."/>
            <person name="Aguade M."/>
            <person name="Akashi H."/>
            <person name="Anderson W.W."/>
            <person name="Aquadro C.F."/>
            <person name="Ardell D.H."/>
            <person name="Arguello R."/>
            <person name="Artieri C.G."/>
            <person name="Barbash D.A."/>
            <person name="Barker D."/>
            <person name="Barsanti P."/>
            <person name="Batterham P."/>
            <person name="Batzoglou S."/>
            <person name="Begun D."/>
            <person name="Bhutkar A."/>
            <person name="Blanco E."/>
            <person name="Bosak S.A."/>
            <person name="Bradley R.K."/>
            <person name="Brand A.D."/>
            <person name="Brent M.R."/>
            <person name="Brooks A.N."/>
            <person name="Brown R.H."/>
            <person name="Butlin R.K."/>
            <person name="Caggese C."/>
            <person name="Calvi B.R."/>
            <person name="Bernardo de Carvalho A."/>
            <person name="Caspi A."/>
            <person name="Castrezana S."/>
            <person name="Celniker S.E."/>
            <person name="Chang J.L."/>
            <person name="Chapple C."/>
            <person name="Chatterji S."/>
            <person name="Chinwalla A."/>
            <person name="Civetta A."/>
            <person name="Clifton S.W."/>
            <person name="Comeron J.M."/>
            <person name="Costello J.C."/>
            <person name="Coyne J.A."/>
            <person name="Daub J."/>
            <person name="David R.G."/>
            <person name="Delcher A.L."/>
            <person name="Delehaunty K."/>
            <person name="Do C.B."/>
            <person name="Ebling H."/>
            <person name="Edwards K."/>
            <person name="Eickbush T."/>
            <person name="Evans J.D."/>
            <person name="Filipski A."/>
            <person name="Findeiss S."/>
            <person name="Freyhult E."/>
            <person name="Fulton L."/>
            <person name="Fulton R."/>
            <person name="Garcia A.C."/>
            <person name="Gardiner A."/>
            <person name="Garfield D.A."/>
            <person name="Garvin B.E."/>
            <person name="Gibson G."/>
            <person name="Gilbert D."/>
            <person name="Gnerre S."/>
            <person name="Godfrey J."/>
            <person name="Good R."/>
            <person name="Gotea V."/>
            <person name="Gravely B."/>
            <person name="Greenberg A.J."/>
            <person name="Griffiths-Jones S."/>
            <person name="Gross S."/>
            <person name="Guigo R."/>
            <person name="Gustafson E.A."/>
            <person name="Haerty W."/>
            <person name="Hahn M.W."/>
            <person name="Halligan D.L."/>
            <person name="Halpern A.L."/>
            <person name="Halter G.M."/>
            <person name="Han M.V."/>
            <person name="Heger A."/>
            <person name="Hillier L."/>
            <person name="Hinrichs A.S."/>
            <person name="Holmes I."/>
            <person name="Hoskins R.A."/>
            <person name="Hubisz M.J."/>
            <person name="Hultmark D."/>
            <person name="Huntley M.A."/>
            <person name="Jaffe D.B."/>
            <person name="Jagadeeshan S."/>
            <person name="Jeck W.R."/>
            <person name="Johnson J."/>
            <person name="Jones C.D."/>
            <person name="Jordan W.C."/>
            <person name="Karpen G.H."/>
            <person name="Kataoka E."/>
            <person name="Keightley P.D."/>
            <person name="Kheradpour P."/>
            <person name="Kirkness E.F."/>
            <person name="Koerich L.B."/>
            <person name="Kristiansen K."/>
            <person name="Kudrna D."/>
            <person name="Kulathinal R.J."/>
            <person name="Kumar S."/>
            <person name="Kwok R."/>
            <person name="Lander E."/>
            <person name="Langley C.H."/>
            <person name="Lapoint R."/>
            <person name="Lazzaro B.P."/>
            <person name="Lee S.J."/>
            <person name="Levesque L."/>
            <person name="Li R."/>
            <person name="Lin C.F."/>
            <person name="Lin M.F."/>
            <person name="Lindblad-Toh K."/>
            <person name="Llopart A."/>
            <person name="Long M."/>
            <person name="Low L."/>
            <person name="Lozovsky E."/>
            <person name="Lu J."/>
            <person name="Luo M."/>
            <person name="Machado C.A."/>
            <person name="Makalowski W."/>
            <person name="Marzo M."/>
            <person name="Matsuda M."/>
            <person name="Matzkin L."/>
            <person name="McAllister B."/>
            <person name="McBride C.S."/>
            <person name="McKernan B."/>
            <person name="McKernan K."/>
            <person name="Mendez-Lago M."/>
            <person name="Minx P."/>
            <person name="Mollenhauer M.U."/>
            <person name="Montooth K."/>
            <person name="Mount S.M."/>
            <person name="Mu X."/>
            <person name="Myers E."/>
            <person name="Negre B."/>
            <person name="Newfeld S."/>
            <person name="Nielsen R."/>
            <person name="Noor M.A."/>
            <person name="O'Grady P."/>
            <person name="Pachter L."/>
            <person name="Papaceit M."/>
            <person name="Parisi M.J."/>
            <person name="Parisi M."/>
            <person name="Parts L."/>
            <person name="Pedersen J.S."/>
            <person name="Pesole G."/>
            <person name="Phillippy A.M."/>
            <person name="Ponting C.P."/>
            <person name="Pop M."/>
            <person name="Porcelli D."/>
            <person name="Powell J.R."/>
            <person name="Prohaska S."/>
            <person name="Pruitt K."/>
            <person name="Puig M."/>
            <person name="Quesneville H."/>
            <person name="Ram K.R."/>
            <person name="Rand D."/>
            <person name="Rasmussen M.D."/>
            <person name="Reed L.K."/>
            <person name="Reenan R."/>
            <person name="Reily A."/>
            <person name="Remington K.A."/>
            <person name="Rieger T.T."/>
            <person name="Ritchie M.G."/>
            <person name="Robin C."/>
            <person name="Rogers Y.H."/>
            <person name="Rohde C."/>
            <person name="Rozas J."/>
            <person name="Rubenfield M.J."/>
            <person name="Ruiz A."/>
            <person name="Russo S."/>
            <person name="Salzberg S.L."/>
            <person name="Sanchez-Gracia A."/>
            <person name="Saranga D.J."/>
            <person name="Sato H."/>
            <person name="Schaeffer S.W."/>
            <person name="Schatz M.C."/>
            <person name="Schlenke T."/>
            <person name="Schwartz R."/>
            <person name="Segarra C."/>
            <person name="Singh R.S."/>
            <person name="Sirot L."/>
            <person name="Sirota M."/>
            <person name="Sisneros N.B."/>
            <person name="Smith C.D."/>
            <person name="Smith T.F."/>
            <person name="Spieth J."/>
            <person name="Stage D.E."/>
            <person name="Stark A."/>
            <person name="Stephan W."/>
            <person name="Strausberg R.L."/>
            <person name="Strempel S."/>
            <person name="Sturgill D."/>
            <person name="Sutton G."/>
            <person name="Sutton G.G."/>
            <person name="Tao W."/>
            <person name="Teichmann S."/>
            <person name="Tobari Y.N."/>
            <person name="Tomimura Y."/>
            <person name="Tsolas J.M."/>
            <person name="Valente V.L."/>
            <person name="Venter E."/>
            <person name="Venter J.C."/>
            <person name="Vicario S."/>
            <person name="Vieira F.G."/>
            <person name="Vilella A.J."/>
            <person name="Villasante A."/>
            <person name="Walenz B."/>
            <person name="Wang J."/>
            <person name="Wasserman M."/>
            <person name="Watts T."/>
            <person name="Wilson D."/>
            <person name="Wilson R.K."/>
            <person name="Wing R.A."/>
            <person name="Wolfner M.F."/>
            <person name="Wong A."/>
            <person name="Wong G.K."/>
            <person name="Wu C.I."/>
            <person name="Wu G."/>
            <person name="Yamamoto D."/>
            <person name="Yang H.P."/>
            <person name="Yang S.P."/>
            <person name="Yorke J.A."/>
            <person name="Yoshida K."/>
            <person name="Zdobnov E."/>
            <person name="Zhang P."/>
            <person name="Zhang Y."/>
            <person name="Zimin A.V."/>
            <person name="Baldwin J."/>
            <person name="Abdouelleil A."/>
            <person name="Abdulkadir J."/>
            <person name="Abebe A."/>
            <person name="Abera B."/>
            <person name="Abreu J."/>
            <person name="Acer S.C."/>
            <person name="Aftuck L."/>
            <person name="Alexander A."/>
            <person name="An P."/>
            <person name="Anderson E."/>
            <person name="Anderson S."/>
            <person name="Arachi H."/>
            <person name="Azer M."/>
            <person name="Bachantsang P."/>
            <person name="Barry A."/>
            <person name="Bayul T."/>
            <person name="Berlin A."/>
            <person name="Bessette D."/>
            <person name="Bloom T."/>
            <person name="Blye J."/>
            <person name="Boguslavskiy L."/>
            <person name="Bonnet C."/>
            <person name="Boukhgalter B."/>
            <person name="Bourzgui I."/>
            <person name="Brown A."/>
            <person name="Cahill P."/>
            <person name="Channer S."/>
            <person name="Cheshatsang Y."/>
            <person name="Chuda L."/>
            <person name="Citroen M."/>
            <person name="Collymore A."/>
            <person name="Cooke P."/>
            <person name="Costello M."/>
            <person name="D'Aco K."/>
            <person name="Daza R."/>
            <person name="De Haan G."/>
            <person name="DeGray S."/>
            <person name="DeMaso C."/>
            <person name="Dhargay N."/>
            <person name="Dooley K."/>
            <person name="Dooley E."/>
            <person name="Doricent M."/>
            <person name="Dorje P."/>
            <person name="Dorjee K."/>
            <person name="Dupes A."/>
            <person name="Elong R."/>
            <person name="Falk J."/>
            <person name="Farina A."/>
            <person name="Faro S."/>
            <person name="Ferguson D."/>
            <person name="Fisher S."/>
            <person name="Foley C.D."/>
            <person name="Franke A."/>
            <person name="Friedrich D."/>
            <person name="Gadbois L."/>
            <person name="Gearin G."/>
            <person name="Gearin C.R."/>
            <person name="Giannoukos G."/>
            <person name="Goode T."/>
            <person name="Graham J."/>
            <person name="Grandbois E."/>
            <person name="Grewal S."/>
            <person name="Gyaltsen K."/>
            <person name="Hafez N."/>
            <person name="Hagos B."/>
            <person name="Hall J."/>
            <person name="Henson C."/>
            <person name="Hollinger A."/>
            <person name="Honan T."/>
            <person name="Huard M.D."/>
            <person name="Hughes L."/>
            <person name="Hurhula B."/>
            <person name="Husby M.E."/>
            <person name="Kamat A."/>
            <person name="Kanga B."/>
            <person name="Kashin S."/>
            <person name="Khazanovich D."/>
            <person name="Kisner P."/>
            <person name="Lance K."/>
            <person name="Lara M."/>
            <person name="Lee W."/>
            <person name="Lennon N."/>
            <person name="Letendre F."/>
            <person name="LeVine R."/>
            <person name="Lipovsky A."/>
            <person name="Liu X."/>
            <person name="Liu J."/>
            <person name="Liu S."/>
            <person name="Lokyitsang T."/>
            <person name="Lokyitsang Y."/>
            <person name="Lubonja R."/>
            <person name="Lui A."/>
            <person name="MacDonald P."/>
            <person name="Magnisalis V."/>
            <person name="Maru K."/>
            <person name="Matthews C."/>
            <person name="McCusker W."/>
            <person name="McDonough S."/>
            <person name="Mehta T."/>
            <person name="Meldrim J."/>
            <person name="Meneus L."/>
            <person name="Mihai O."/>
            <person name="Mihalev A."/>
            <person name="Mihova T."/>
            <person name="Mittelman R."/>
            <person name="Mlenga V."/>
            <person name="Montmayeur A."/>
            <person name="Mulrain L."/>
            <person name="Navidi A."/>
            <person name="Naylor J."/>
            <person name="Negash T."/>
            <person name="Nguyen T."/>
            <person name="Nguyen N."/>
            <person name="Nicol R."/>
            <person name="Norbu C."/>
            <person name="Norbu N."/>
            <person name="Novod N."/>
            <person name="O'Neill B."/>
            <person name="Osman S."/>
            <person name="Markiewicz E."/>
            <person name="Oyono O.L."/>
            <person name="Patti C."/>
            <person name="Phunkhang P."/>
            <person name="Pierre F."/>
            <person name="Priest M."/>
            <person name="Raghuraman S."/>
            <person name="Rege F."/>
            <person name="Reyes R."/>
            <person name="Rise C."/>
            <person name="Rogov P."/>
            <person name="Ross K."/>
            <person name="Ryan E."/>
            <person name="Settipalli S."/>
            <person name="Shea T."/>
            <person name="Sherpa N."/>
            <person name="Shi L."/>
            <person name="Shih D."/>
            <person name="Sparrow T."/>
            <person name="Spaulding J."/>
            <person name="Stalker J."/>
            <person name="Stange-Thomann N."/>
            <person name="Stavropoulos S."/>
            <person name="Stone C."/>
            <person name="Strader C."/>
            <person name="Tesfaye S."/>
            <person name="Thomson T."/>
            <person name="Thoulutsang Y."/>
            <person name="Thoulutsang D."/>
            <person name="Topham K."/>
            <person name="Topping I."/>
            <person name="Tsamla T."/>
            <person name="Vassiliev H."/>
            <person name="Vo A."/>
            <person name="Wangchuk T."/>
            <person name="Wangdi T."/>
            <person name="Weiand M."/>
            <person name="Wilkinson J."/>
            <person name="Wilson A."/>
            <person name="Yadav S."/>
            <person name="Young G."/>
            <person name="Yu Q."/>
            <person name="Zembek L."/>
            <person name="Zhong D."/>
            <person name="Zimmer A."/>
            <person name="Zwirko Z."/>
            <person name="Jaffe D.B."/>
            <person name="Alvarez P."/>
            <person name="Brockman W."/>
            <person name="Butler J."/>
            <person name="Chin C."/>
            <person name="Gnerre S."/>
            <person name="Grabherr M."/>
            <person name="Kleber M."/>
            <person name="Mauceli E."/>
            <person name="MacCallum I."/>
        </authorList>
    </citation>
    <scope>NUCLEOTIDE SEQUENCE [LARGE SCALE GENOMIC DNA]</scope>
    <source>
        <strain evidence="16">Tucson 15287-2541.00</strain>
    </source>
</reference>
<evidence type="ECO:0000313" key="16">
    <source>
        <dbReference type="Proteomes" id="UP000001070"/>
    </source>
</evidence>
<dbReference type="PANTHER" id="PTHR24264:SF65">
    <property type="entry name" value="SRCR DOMAIN-CONTAINING PROTEIN"/>
    <property type="match status" value="1"/>
</dbReference>
<keyword evidence="5 13" id="KW-0732">Signal</keyword>
<dbReference type="EMBL" id="CH916366">
    <property type="protein sequence ID" value="EDV97030.1"/>
    <property type="molecule type" value="Genomic_DNA"/>
</dbReference>
<dbReference type="PROSITE" id="PS00135">
    <property type="entry name" value="TRYPSIN_SER"/>
    <property type="match status" value="1"/>
</dbReference>
<evidence type="ECO:0000256" key="6">
    <source>
        <dbReference type="ARBA" id="ARBA00022801"/>
    </source>
</evidence>
<dbReference type="HOGENOM" id="CLU_006842_7_1_1"/>
<dbReference type="OrthoDB" id="10059102at2759"/>
<evidence type="ECO:0000256" key="3">
    <source>
        <dbReference type="ARBA" id="ARBA00022659"/>
    </source>
</evidence>
<dbReference type="FunFam" id="2.40.10.10:FF:000120">
    <property type="entry name" value="Putative serine protease"/>
    <property type="match status" value="1"/>
</dbReference>